<dbReference type="KEGG" id="dmr:Deima_2195"/>
<organism evidence="4 5">
    <name type="scientific">Deinococcus maricopensis (strain DSM 21211 / LMG 22137 / NRRL B-23946 / LB-34)</name>
    <dbReference type="NCBI Taxonomy" id="709986"/>
    <lineage>
        <taxon>Bacteria</taxon>
        <taxon>Thermotogati</taxon>
        <taxon>Deinococcota</taxon>
        <taxon>Deinococci</taxon>
        <taxon>Deinococcales</taxon>
        <taxon>Deinococcaceae</taxon>
        <taxon>Deinococcus</taxon>
    </lineage>
</organism>
<name>E8U9U6_DEIML</name>
<evidence type="ECO:0000313" key="5">
    <source>
        <dbReference type="Proteomes" id="UP000008635"/>
    </source>
</evidence>
<dbReference type="InterPro" id="IPR043128">
    <property type="entry name" value="Rev_trsase/Diguanyl_cyclase"/>
</dbReference>
<dbReference type="PANTHER" id="PTHR45138">
    <property type="entry name" value="REGULATORY COMPONENTS OF SENSORY TRANSDUCTION SYSTEM"/>
    <property type="match status" value="1"/>
</dbReference>
<dbReference type="InterPro" id="IPR050469">
    <property type="entry name" value="Diguanylate_Cyclase"/>
</dbReference>
<dbReference type="RefSeq" id="WP_013557340.1">
    <property type="nucleotide sequence ID" value="NC_014958.1"/>
</dbReference>
<dbReference type="SUPFAM" id="SSF55073">
    <property type="entry name" value="Nucleotide cyclase"/>
    <property type="match status" value="1"/>
</dbReference>
<dbReference type="InterPro" id="IPR011622">
    <property type="entry name" value="7TMR_DISM_rcpt_extracell_dom2"/>
</dbReference>
<dbReference type="eggNOG" id="COG2199">
    <property type="taxonomic scope" value="Bacteria"/>
</dbReference>
<dbReference type="Pfam" id="PF07695">
    <property type="entry name" value="7TMR-DISM_7TM"/>
    <property type="match status" value="1"/>
</dbReference>
<dbReference type="Pfam" id="PF00990">
    <property type="entry name" value="GGDEF"/>
    <property type="match status" value="1"/>
</dbReference>
<dbReference type="NCBIfam" id="TIGR00254">
    <property type="entry name" value="GGDEF"/>
    <property type="match status" value="1"/>
</dbReference>
<feature type="transmembrane region" description="Helical" evidence="1">
    <location>
        <begin position="362"/>
        <end position="380"/>
    </location>
</feature>
<dbReference type="OrthoDB" id="9805474at2"/>
<keyword evidence="1" id="KW-0472">Membrane</keyword>
<sequence length="561" mass="62203" precursor="true">MTLPAQALYRAVVTLIALICLMSGARAAHPEQPLRATQPLELGTTGTLYAARDVAFPRDLRSIDAWTRTHAPARRVNLFGGAYWLTARITNDTQTTDWVFNPHGTLIEAVEARLYTADGRVQTLHTGQRSARTYPLHYGQNITLPPGQSAELVVRFQSLYYASAPDFSVVPRAAYTHSVLWDNLLTFGALGALLSLAVYNFFIAANTRDRSLFFYAAYMLMYAVAWAFTFHVFADLFGVYDLRLYYVGFFLLPVLNTLFYRRFLRLGEQFPTLDAVSRVNIWLPLALLPSCLIAPQYAHALATLAIGVWVIIALICGIVSWRSGFRPARYFVGAFLALLIPASLILPANVGLIPDLVPNSELMTLLGGTLDGMLLAFALAERINILQREKDASMVRLQHALQLAYTDVLTGIGNRHAFDMHMEHVLSRPATHDPPVLILMDLDGLKSINDGEGHARGDDLLRTFAQALHTRVPDSVRCFRLGGDEFTLIARESQAGELHDLIDSIERDLRLHGFPNFGVSYGAATAAHGTAMAEVYNQADSRMYRHKAARKGSMLAPLALR</sequence>
<dbReference type="InterPro" id="IPR029787">
    <property type="entry name" value="Nucleotide_cyclase"/>
</dbReference>
<dbReference type="InterPro" id="IPR000160">
    <property type="entry name" value="GGDEF_dom"/>
</dbReference>
<feature type="transmembrane region" description="Helical" evidence="1">
    <location>
        <begin position="328"/>
        <end position="350"/>
    </location>
</feature>
<feature type="chain" id="PRO_5003228481" evidence="2">
    <location>
        <begin position="28"/>
        <end position="561"/>
    </location>
</feature>
<reference evidence="4 5" key="1">
    <citation type="journal article" date="2011" name="Stand. Genomic Sci.">
        <title>Complete genome sequence of Deinococcus maricopensis type strain (LB-34).</title>
        <authorList>
            <person name="Pukall R."/>
            <person name="Zeytun A."/>
            <person name="Lucas S."/>
            <person name="Lapidus A."/>
            <person name="Hammon N."/>
            <person name="Deshpande S."/>
            <person name="Nolan M."/>
            <person name="Cheng J.F."/>
            <person name="Pitluck S."/>
            <person name="Liolios K."/>
            <person name="Pagani I."/>
            <person name="Mikhailova N."/>
            <person name="Ivanova N."/>
            <person name="Mavromatis K."/>
            <person name="Pati A."/>
            <person name="Tapia R."/>
            <person name="Han C."/>
            <person name="Goodwin L."/>
            <person name="Chen A."/>
            <person name="Palaniappan K."/>
            <person name="Land M."/>
            <person name="Hauser L."/>
            <person name="Chang Y.J."/>
            <person name="Jeffries C.D."/>
            <person name="Brambilla E.M."/>
            <person name="Rohde M."/>
            <person name="Goker M."/>
            <person name="Detter J.C."/>
            <person name="Woyke T."/>
            <person name="Bristow J."/>
            <person name="Eisen J.A."/>
            <person name="Markowitz V."/>
            <person name="Hugenholtz P."/>
            <person name="Kyrpides N.C."/>
            <person name="Klenk H.P."/>
        </authorList>
    </citation>
    <scope>NUCLEOTIDE SEQUENCE [LARGE SCALE GENOMIC DNA]</scope>
    <source>
        <strain evidence="5">DSM 21211 / LMG 22137 / NRRL B-23946 / LB-34</strain>
    </source>
</reference>
<dbReference type="PROSITE" id="PS50887">
    <property type="entry name" value="GGDEF"/>
    <property type="match status" value="1"/>
</dbReference>
<feature type="signal peptide" evidence="2">
    <location>
        <begin position="1"/>
        <end position="27"/>
    </location>
</feature>
<dbReference type="GO" id="GO:0052621">
    <property type="term" value="F:diguanylate cyclase activity"/>
    <property type="evidence" value="ECO:0007669"/>
    <property type="project" value="TreeGrafter"/>
</dbReference>
<feature type="transmembrane region" description="Helical" evidence="1">
    <location>
        <begin position="212"/>
        <end position="233"/>
    </location>
</feature>
<dbReference type="Gene3D" id="3.30.70.270">
    <property type="match status" value="1"/>
</dbReference>
<dbReference type="EMBL" id="CP002454">
    <property type="protein sequence ID" value="ADV67835.1"/>
    <property type="molecule type" value="Genomic_DNA"/>
</dbReference>
<keyword evidence="5" id="KW-1185">Reference proteome</keyword>
<dbReference type="PANTHER" id="PTHR45138:SF9">
    <property type="entry name" value="DIGUANYLATE CYCLASE DGCM-RELATED"/>
    <property type="match status" value="1"/>
</dbReference>
<accession>E8U9U6</accession>
<feature type="transmembrane region" description="Helical" evidence="1">
    <location>
        <begin position="301"/>
        <end position="321"/>
    </location>
</feature>
<dbReference type="GO" id="GO:0043709">
    <property type="term" value="P:cell adhesion involved in single-species biofilm formation"/>
    <property type="evidence" value="ECO:0007669"/>
    <property type="project" value="TreeGrafter"/>
</dbReference>
<dbReference type="GO" id="GO:1902201">
    <property type="term" value="P:negative regulation of bacterial-type flagellum-dependent cell motility"/>
    <property type="evidence" value="ECO:0007669"/>
    <property type="project" value="TreeGrafter"/>
</dbReference>
<dbReference type="SMART" id="SM00267">
    <property type="entry name" value="GGDEF"/>
    <property type="match status" value="1"/>
</dbReference>
<dbReference type="CDD" id="cd01949">
    <property type="entry name" value="GGDEF"/>
    <property type="match status" value="1"/>
</dbReference>
<dbReference type="Proteomes" id="UP000008635">
    <property type="component" value="Chromosome"/>
</dbReference>
<evidence type="ECO:0000256" key="2">
    <source>
        <dbReference type="SAM" id="SignalP"/>
    </source>
</evidence>
<evidence type="ECO:0000313" key="4">
    <source>
        <dbReference type="EMBL" id="ADV67835.1"/>
    </source>
</evidence>
<keyword evidence="2" id="KW-0732">Signal</keyword>
<gene>
    <name evidence="4" type="ordered locus">Deima_2195</name>
</gene>
<reference evidence="5" key="2">
    <citation type="submission" date="2011-01" db="EMBL/GenBank/DDBJ databases">
        <title>The complete genome of Deinococcus maricopensis DSM 21211.</title>
        <authorList>
            <consortium name="US DOE Joint Genome Institute (JGI-PGF)"/>
            <person name="Lucas S."/>
            <person name="Copeland A."/>
            <person name="Lapidus A."/>
            <person name="Goodwin L."/>
            <person name="Pitluck S."/>
            <person name="Kyrpides N."/>
            <person name="Mavromatis K."/>
            <person name="Pagani I."/>
            <person name="Ivanova N."/>
            <person name="Ovchinnikova G."/>
            <person name="Zeytun A."/>
            <person name="Detter J.C."/>
            <person name="Han C."/>
            <person name="Land M."/>
            <person name="Hauser L."/>
            <person name="Markowitz V."/>
            <person name="Cheng J.-F."/>
            <person name="Hugenholtz P."/>
            <person name="Woyke T."/>
            <person name="Wu D."/>
            <person name="Pukall R."/>
            <person name="Gehrich-Schroeter G."/>
            <person name="Brambilla E."/>
            <person name="Klenk H.-P."/>
            <person name="Eisen J.A."/>
        </authorList>
    </citation>
    <scope>NUCLEOTIDE SEQUENCE [LARGE SCALE GENOMIC DNA]</scope>
    <source>
        <strain evidence="5">DSM 21211 / LMG 22137 / NRRL B-23946 / LB-34</strain>
    </source>
</reference>
<feature type="transmembrane region" description="Helical" evidence="1">
    <location>
        <begin position="245"/>
        <end position="263"/>
    </location>
</feature>
<keyword evidence="1" id="KW-1133">Transmembrane helix</keyword>
<keyword evidence="1" id="KW-0812">Transmembrane</keyword>
<proteinExistence type="predicted"/>
<evidence type="ECO:0000259" key="3">
    <source>
        <dbReference type="PROSITE" id="PS50887"/>
    </source>
</evidence>
<dbReference type="InterPro" id="IPR011623">
    <property type="entry name" value="7TMR_DISM_rcpt_extracell_dom1"/>
</dbReference>
<dbReference type="HOGENOM" id="CLU_485494_0_0_0"/>
<dbReference type="AlphaFoldDB" id="E8U9U6"/>
<feature type="transmembrane region" description="Helical" evidence="1">
    <location>
        <begin position="184"/>
        <end position="205"/>
    </location>
</feature>
<feature type="domain" description="GGDEF" evidence="3">
    <location>
        <begin position="433"/>
        <end position="559"/>
    </location>
</feature>
<evidence type="ECO:0000256" key="1">
    <source>
        <dbReference type="SAM" id="Phobius"/>
    </source>
</evidence>
<feature type="transmembrane region" description="Helical" evidence="1">
    <location>
        <begin position="275"/>
        <end position="295"/>
    </location>
</feature>
<dbReference type="Pfam" id="PF07696">
    <property type="entry name" value="7TMR-DISMED2"/>
    <property type="match status" value="1"/>
</dbReference>
<protein>
    <submittedName>
        <fullName evidence="4">7TM domain sensor diguanylate cyclase</fullName>
    </submittedName>
</protein>
<dbReference type="GO" id="GO:0005886">
    <property type="term" value="C:plasma membrane"/>
    <property type="evidence" value="ECO:0007669"/>
    <property type="project" value="TreeGrafter"/>
</dbReference>
<dbReference type="STRING" id="709986.Deima_2195"/>